<dbReference type="InterPro" id="IPR013785">
    <property type="entry name" value="Aldolase_TIM"/>
</dbReference>
<evidence type="ECO:0000256" key="7">
    <source>
        <dbReference type="SAM" id="MobiDB-lite"/>
    </source>
</evidence>
<dbReference type="EC" id="1.3.1.14" evidence="9"/>
<feature type="region of interest" description="Disordered" evidence="7">
    <location>
        <begin position="340"/>
        <end position="361"/>
    </location>
</feature>
<evidence type="ECO:0000256" key="4">
    <source>
        <dbReference type="ARBA" id="ARBA00022643"/>
    </source>
</evidence>
<accession>A0A5C6CDU1</accession>
<organism evidence="9 10">
    <name type="scientific">Novipirellula galeiformis</name>
    <dbReference type="NCBI Taxonomy" id="2528004"/>
    <lineage>
        <taxon>Bacteria</taxon>
        <taxon>Pseudomonadati</taxon>
        <taxon>Planctomycetota</taxon>
        <taxon>Planctomycetia</taxon>
        <taxon>Pirellulales</taxon>
        <taxon>Pirellulaceae</taxon>
        <taxon>Novipirellula</taxon>
    </lineage>
</organism>
<dbReference type="GO" id="GO:0005737">
    <property type="term" value="C:cytoplasm"/>
    <property type="evidence" value="ECO:0007669"/>
    <property type="project" value="InterPro"/>
</dbReference>
<dbReference type="OrthoDB" id="9794954at2"/>
<name>A0A5C6CDU1_9BACT</name>
<dbReference type="GO" id="GO:0004589">
    <property type="term" value="F:dihydroorotate dehydrogenase (NAD+) activity"/>
    <property type="evidence" value="ECO:0007669"/>
    <property type="project" value="UniProtKB-EC"/>
</dbReference>
<keyword evidence="10" id="KW-1185">Reference proteome</keyword>
<comment type="cofactor">
    <cofactor evidence="1">
        <name>FMN</name>
        <dbReference type="ChEBI" id="CHEBI:58210"/>
    </cofactor>
</comment>
<evidence type="ECO:0000259" key="8">
    <source>
        <dbReference type="Pfam" id="PF01180"/>
    </source>
</evidence>
<comment type="caution">
    <text evidence="9">The sequence shown here is derived from an EMBL/GenBank/DDBJ whole genome shotgun (WGS) entry which is preliminary data.</text>
</comment>
<dbReference type="GO" id="GO:0006207">
    <property type="term" value="P:'de novo' pyrimidine nucleobase biosynthetic process"/>
    <property type="evidence" value="ECO:0007669"/>
    <property type="project" value="TreeGrafter"/>
</dbReference>
<dbReference type="NCBIfam" id="NF005741">
    <property type="entry name" value="PRK07565.1"/>
    <property type="match status" value="1"/>
</dbReference>
<dbReference type="Pfam" id="PF01180">
    <property type="entry name" value="DHO_dh"/>
    <property type="match status" value="1"/>
</dbReference>
<dbReference type="PANTHER" id="PTHR48109:SF3">
    <property type="entry name" value="SLL0744 PROTEIN"/>
    <property type="match status" value="1"/>
</dbReference>
<dbReference type="SUPFAM" id="SSF51395">
    <property type="entry name" value="FMN-linked oxidoreductases"/>
    <property type="match status" value="1"/>
</dbReference>
<keyword evidence="3" id="KW-0285">Flavoprotein</keyword>
<sequence>MSIDLTTDYGGLKLNSPVVVGACPLTAEEQSHGAIAAAGAGAIVLPSLFQEQVLLWNERVGHPFTEHDQKLLARSKRVPSDASGHNAETYLALVNRASVQSSIPIIASLNGESGGNWLDFAGELQEAGAAAIEFNVHHPPPNEYAGPRELEDAIVNLVAEIDAAITIPLFVKLDRYYTSPSHLAHRLLSGAQGLVLFGRAPDVDICLDSFQLKTCWGLTQAGSIVQSLGKIMRIHSYCPAMPLAACGGIGTPSDVIRVLLAGADVAMVTSAVYREGPNVIRTLVDGLRMFMDKHHLKSILELEMKRPIEFDSEEQRQNYIKTLSKRLEAGEVLHDTANAVQGDRWGHSNMNPGNSDQSSSA</sequence>
<dbReference type="EMBL" id="SJPT01000007">
    <property type="protein sequence ID" value="TWU20969.1"/>
    <property type="molecule type" value="Genomic_DNA"/>
</dbReference>
<dbReference type="RefSeq" id="WP_146596108.1">
    <property type="nucleotide sequence ID" value="NZ_SJPT01000007.1"/>
</dbReference>
<evidence type="ECO:0000256" key="3">
    <source>
        <dbReference type="ARBA" id="ARBA00022630"/>
    </source>
</evidence>
<proteinExistence type="predicted"/>
<keyword evidence="6 9" id="KW-0560">Oxidoreductase</keyword>
<feature type="compositionally biased region" description="Polar residues" evidence="7">
    <location>
        <begin position="348"/>
        <end position="361"/>
    </location>
</feature>
<dbReference type="InterPro" id="IPR050074">
    <property type="entry name" value="DHO_dehydrogenase"/>
</dbReference>
<evidence type="ECO:0000256" key="5">
    <source>
        <dbReference type="ARBA" id="ARBA00022975"/>
    </source>
</evidence>
<keyword evidence="4" id="KW-0288">FMN</keyword>
<evidence type="ECO:0000313" key="10">
    <source>
        <dbReference type="Proteomes" id="UP000316304"/>
    </source>
</evidence>
<evidence type="ECO:0000256" key="6">
    <source>
        <dbReference type="ARBA" id="ARBA00023002"/>
    </source>
</evidence>
<evidence type="ECO:0000313" key="9">
    <source>
        <dbReference type="EMBL" id="TWU20969.1"/>
    </source>
</evidence>
<gene>
    <name evidence="9" type="primary">pyrDB_2</name>
    <name evidence="9" type="ORF">Pla52o_40010</name>
</gene>
<dbReference type="InterPro" id="IPR005720">
    <property type="entry name" value="Dihydroorotate_DH_cat"/>
</dbReference>
<keyword evidence="5" id="KW-0665">Pyrimidine biosynthesis</keyword>
<dbReference type="GO" id="GO:0006221">
    <property type="term" value="P:pyrimidine nucleotide biosynthetic process"/>
    <property type="evidence" value="ECO:0007669"/>
    <property type="project" value="UniProtKB-KW"/>
</dbReference>
<comment type="pathway">
    <text evidence="2">Pyrimidine metabolism; UMP biosynthesis via de novo pathway.</text>
</comment>
<evidence type="ECO:0000256" key="1">
    <source>
        <dbReference type="ARBA" id="ARBA00001917"/>
    </source>
</evidence>
<reference evidence="9 10" key="1">
    <citation type="submission" date="2019-02" db="EMBL/GenBank/DDBJ databases">
        <title>Deep-cultivation of Planctomycetes and their phenomic and genomic characterization uncovers novel biology.</title>
        <authorList>
            <person name="Wiegand S."/>
            <person name="Jogler M."/>
            <person name="Boedeker C."/>
            <person name="Pinto D."/>
            <person name="Vollmers J."/>
            <person name="Rivas-Marin E."/>
            <person name="Kohn T."/>
            <person name="Peeters S.H."/>
            <person name="Heuer A."/>
            <person name="Rast P."/>
            <person name="Oberbeckmann S."/>
            <person name="Bunk B."/>
            <person name="Jeske O."/>
            <person name="Meyerdierks A."/>
            <person name="Storesund J.E."/>
            <person name="Kallscheuer N."/>
            <person name="Luecker S."/>
            <person name="Lage O.M."/>
            <person name="Pohl T."/>
            <person name="Merkel B.J."/>
            <person name="Hornburger P."/>
            <person name="Mueller R.-W."/>
            <person name="Bruemmer F."/>
            <person name="Labrenz M."/>
            <person name="Spormann A.M."/>
            <person name="Op Den Camp H."/>
            <person name="Overmann J."/>
            <person name="Amann R."/>
            <person name="Jetten M.S.M."/>
            <person name="Mascher T."/>
            <person name="Medema M.H."/>
            <person name="Devos D.P."/>
            <person name="Kaster A.-K."/>
            <person name="Ovreas L."/>
            <person name="Rohde M."/>
            <person name="Galperin M.Y."/>
            <person name="Jogler C."/>
        </authorList>
    </citation>
    <scope>NUCLEOTIDE SEQUENCE [LARGE SCALE GENOMIC DNA]</scope>
    <source>
        <strain evidence="9 10">Pla52o</strain>
    </source>
</reference>
<protein>
    <submittedName>
        <fullName evidence="9">Dihydroorotate dehydrogenase B (NAD(+)), catalytic subunit</fullName>
        <ecNumber evidence="9">1.3.1.14</ecNumber>
    </submittedName>
</protein>
<feature type="domain" description="Dihydroorotate dehydrogenase catalytic" evidence="8">
    <location>
        <begin position="95"/>
        <end position="291"/>
    </location>
</feature>
<dbReference type="Gene3D" id="3.20.20.70">
    <property type="entry name" value="Aldolase class I"/>
    <property type="match status" value="1"/>
</dbReference>
<dbReference type="Proteomes" id="UP000316304">
    <property type="component" value="Unassembled WGS sequence"/>
</dbReference>
<dbReference type="AlphaFoldDB" id="A0A5C6CDU1"/>
<evidence type="ECO:0000256" key="2">
    <source>
        <dbReference type="ARBA" id="ARBA00004725"/>
    </source>
</evidence>
<dbReference type="PANTHER" id="PTHR48109">
    <property type="entry name" value="DIHYDROOROTATE DEHYDROGENASE (QUINONE), MITOCHONDRIAL-RELATED"/>
    <property type="match status" value="1"/>
</dbReference>